<dbReference type="InterPro" id="IPR014782">
    <property type="entry name" value="Peptidase_M1_dom"/>
</dbReference>
<feature type="transmembrane region" description="Helical" evidence="1">
    <location>
        <begin position="20"/>
        <end position="38"/>
    </location>
</feature>
<evidence type="ECO:0000313" key="4">
    <source>
        <dbReference type="Proteomes" id="UP000192276"/>
    </source>
</evidence>
<proteinExistence type="predicted"/>
<feature type="transmembrane region" description="Helical" evidence="1">
    <location>
        <begin position="58"/>
        <end position="77"/>
    </location>
</feature>
<dbReference type="EMBL" id="LWBP01000001">
    <property type="protein sequence ID" value="OQP68632.1"/>
    <property type="molecule type" value="Genomic_DNA"/>
</dbReference>
<sequence>MLFEIIKFELNYRIRQYNTYLSFIIVFMFSIVAVDFIFEGQPDAFKRNAPLTIAKSMGIISAFLLMIPSMIMGTAVLRDFDHRMEALLFVNPVKKSDYLMGRFLGSLVILVFIFTAIPLGMMVGDAMPWHRADELIPFHLWHYLQPFLFLVVPTLFFGGCLFFVTGALSRSLLIVYIQGCFFLIVYLLAVNLLKYPENQLLTGILEPFTFQTVRITTASWSIDDRNTALVPLTGIMLYNRLFWISLGMLTLGIGHYFFTFNVLADKTSTKKKYAGKTQDKNIPGYVPGPIPFASPDAGKQKTFIQLFHTTLFSFRSIVATLSFKVIVLCGMGVLLINSFNLNTGYGVNNVPASYLIAGELIELTGLFFLAIVIFYTGELVWKERDSGIDPLFDTLPASNLISLGGKFLGLMLTLILLFFTMTGTGILFQFSHGYYKFEPAIYLAAFFIEVFPFLFLLGVVCFVAQVLVNNKYLAHLVALIFIGICTFGCRLLGIDHGLVTFGGSLLTSYSDMNGYGHFLQPYLWFKTYWISFSVLLFMIAVLFSVRGADTGFRKRWRQHRALLITVKRISMSVLIVFIFSGGYIFYNTNILNRYASRSTQNTFRAEYEQQLKPLITQRQPRIAAVSLKLDLYPGQRKYSVKGQYLLFNPGQKSIYEIHIQKLPVDEVKLEYLAVEGGAIRDSTYIRFGYYILKLEQPLQPGDTLKMEFIQHFTPAGFPESTNTFMVYNGTLLDNYHFPTIGYNHDLELEDPTIRAAYGLNRQPGRAAIDDPVALLEGKSNGDGEEIDLDITVSTDTSQVVVAPGSLIKRWTQQARRYFHFVSDEPVSNFYAVLSARYAVKSEFWHPGKENTALEIYYHPGHTFNLDRMMNGMKKSLDHYSKHFTPYRYQQVRVAESPFYSGRGQAFPGLISIAENVGFIMNIDDETDMDMPFYITAHEMAHHWWGDLVNPANVQGKTMISESLAQYSALMVFKKEFPAEKVNKLLRWNMEHYLKGRSEKAIPESPLSLVGSKQEYVHYNKGLISLHALQHYISEDSVDKALQRFIRDWNSYTGLKKQYTGRYPTTNDLLCYLRQVTPDSMQYILSDLFTSVILYDNKLGQAHYEKTAANQYTITVTPDLKKIKINPQGNEIPTAINDYVELGVYTKDKEGNETLAGIKKIKITSAHPTLKISVSQKPAKIVLDPNLLLIDKNIADNEKSFGNDPL</sequence>
<name>A0A1V9GDK9_9BACT</name>
<dbReference type="OrthoDB" id="100605at2"/>
<dbReference type="GO" id="GO:0008237">
    <property type="term" value="F:metallopeptidase activity"/>
    <property type="evidence" value="ECO:0007669"/>
    <property type="project" value="InterPro"/>
</dbReference>
<feature type="transmembrane region" description="Helical" evidence="1">
    <location>
        <begin position="352"/>
        <end position="375"/>
    </location>
</feature>
<feature type="transmembrane region" description="Helical" evidence="1">
    <location>
        <begin position="241"/>
        <end position="263"/>
    </location>
</feature>
<accession>A0A1V9GDK9</accession>
<keyword evidence="1" id="KW-0472">Membrane</keyword>
<keyword evidence="4" id="KW-1185">Reference proteome</keyword>
<keyword evidence="1" id="KW-0812">Transmembrane</keyword>
<dbReference type="Pfam" id="PF01433">
    <property type="entry name" value="Peptidase_M1"/>
    <property type="match status" value="1"/>
</dbReference>
<comment type="caution">
    <text evidence="3">The sequence shown here is derived from an EMBL/GenBank/DDBJ whole genome shotgun (WGS) entry which is preliminary data.</text>
</comment>
<dbReference type="Proteomes" id="UP000192276">
    <property type="component" value="Unassembled WGS sequence"/>
</dbReference>
<evidence type="ECO:0000256" key="1">
    <source>
        <dbReference type="SAM" id="Phobius"/>
    </source>
</evidence>
<feature type="transmembrane region" description="Helical" evidence="1">
    <location>
        <begin position="143"/>
        <end position="164"/>
    </location>
</feature>
<evidence type="ECO:0000259" key="2">
    <source>
        <dbReference type="Pfam" id="PF01433"/>
    </source>
</evidence>
<dbReference type="STRING" id="550983.A4R26_02210"/>
<feature type="transmembrane region" description="Helical" evidence="1">
    <location>
        <begin position="569"/>
        <end position="586"/>
    </location>
</feature>
<dbReference type="SUPFAM" id="SSF55486">
    <property type="entry name" value="Metalloproteases ('zincins'), catalytic domain"/>
    <property type="match status" value="1"/>
</dbReference>
<feature type="transmembrane region" description="Helical" evidence="1">
    <location>
        <begin position="407"/>
        <end position="428"/>
    </location>
</feature>
<feature type="transmembrane region" description="Helical" evidence="1">
    <location>
        <begin position="321"/>
        <end position="340"/>
    </location>
</feature>
<keyword evidence="1" id="KW-1133">Transmembrane helix</keyword>
<dbReference type="RefSeq" id="WP_081159335.1">
    <property type="nucleotide sequence ID" value="NZ_LWBP01000001.1"/>
</dbReference>
<protein>
    <recommendedName>
        <fullName evidence="2">Peptidase M1 membrane alanine aminopeptidase domain-containing protein</fullName>
    </recommendedName>
</protein>
<evidence type="ECO:0000313" key="3">
    <source>
        <dbReference type="EMBL" id="OQP68632.1"/>
    </source>
</evidence>
<organism evidence="3 4">
    <name type="scientific">Niastella populi</name>
    <dbReference type="NCBI Taxonomy" id="550983"/>
    <lineage>
        <taxon>Bacteria</taxon>
        <taxon>Pseudomonadati</taxon>
        <taxon>Bacteroidota</taxon>
        <taxon>Chitinophagia</taxon>
        <taxon>Chitinophagales</taxon>
        <taxon>Chitinophagaceae</taxon>
        <taxon>Niastella</taxon>
    </lineage>
</organism>
<reference evidence="4" key="1">
    <citation type="submission" date="2016-04" db="EMBL/GenBank/DDBJ databases">
        <authorList>
            <person name="Chen L."/>
            <person name="Zhuang W."/>
            <person name="Wang G."/>
        </authorList>
    </citation>
    <scope>NUCLEOTIDE SEQUENCE [LARGE SCALE GENOMIC DNA]</scope>
    <source>
        <strain evidence="4">208</strain>
    </source>
</reference>
<feature type="transmembrane region" description="Helical" evidence="1">
    <location>
        <begin position="528"/>
        <end position="548"/>
    </location>
</feature>
<dbReference type="GO" id="GO:0008270">
    <property type="term" value="F:zinc ion binding"/>
    <property type="evidence" value="ECO:0007669"/>
    <property type="project" value="InterPro"/>
</dbReference>
<dbReference type="Gene3D" id="1.10.390.10">
    <property type="entry name" value="Neutral Protease Domain 2"/>
    <property type="match status" value="1"/>
</dbReference>
<feature type="transmembrane region" description="Helical" evidence="1">
    <location>
        <begin position="171"/>
        <end position="193"/>
    </location>
</feature>
<feature type="domain" description="Peptidase M1 membrane alanine aminopeptidase" evidence="2">
    <location>
        <begin position="869"/>
        <end position="1050"/>
    </location>
</feature>
<feature type="transmembrane region" description="Helical" evidence="1">
    <location>
        <begin position="440"/>
        <end position="464"/>
    </location>
</feature>
<gene>
    <name evidence="3" type="ORF">A4R26_02210</name>
</gene>
<feature type="transmembrane region" description="Helical" evidence="1">
    <location>
        <begin position="476"/>
        <end position="494"/>
    </location>
</feature>
<dbReference type="AlphaFoldDB" id="A0A1V9GDK9"/>
<dbReference type="InterPro" id="IPR027268">
    <property type="entry name" value="Peptidase_M4/M1_CTD_sf"/>
</dbReference>
<feature type="transmembrane region" description="Helical" evidence="1">
    <location>
        <begin position="98"/>
        <end position="123"/>
    </location>
</feature>